<organism evidence="3 4">
    <name type="scientific">Caulobacter hibisci</name>
    <dbReference type="NCBI Taxonomy" id="2035993"/>
    <lineage>
        <taxon>Bacteria</taxon>
        <taxon>Pseudomonadati</taxon>
        <taxon>Pseudomonadota</taxon>
        <taxon>Alphaproteobacteria</taxon>
        <taxon>Caulobacterales</taxon>
        <taxon>Caulobacteraceae</taxon>
        <taxon>Caulobacter</taxon>
    </lineage>
</organism>
<dbReference type="InterPro" id="IPR002514">
    <property type="entry name" value="Transposase_8"/>
</dbReference>
<evidence type="ECO:0000256" key="1">
    <source>
        <dbReference type="SAM" id="Coils"/>
    </source>
</evidence>
<dbReference type="EMBL" id="JADWOX010000027">
    <property type="protein sequence ID" value="MBI1686809.1"/>
    <property type="molecule type" value="Genomic_DNA"/>
</dbReference>
<dbReference type="Pfam" id="PF13276">
    <property type="entry name" value="HTH_21"/>
    <property type="match status" value="1"/>
</dbReference>
<dbReference type="Pfam" id="PF13683">
    <property type="entry name" value="rve_3"/>
    <property type="match status" value="1"/>
</dbReference>
<feature type="domain" description="Integrase catalytic" evidence="2">
    <location>
        <begin position="207"/>
        <end position="367"/>
    </location>
</feature>
<dbReference type="Gene3D" id="3.30.420.10">
    <property type="entry name" value="Ribonuclease H-like superfamily/Ribonuclease H"/>
    <property type="match status" value="1"/>
</dbReference>
<dbReference type="Pfam" id="PF01527">
    <property type="entry name" value="HTH_Tnp_1"/>
    <property type="match status" value="1"/>
</dbReference>
<evidence type="ECO:0000313" key="4">
    <source>
        <dbReference type="Proteomes" id="UP000639859"/>
    </source>
</evidence>
<proteinExistence type="predicted"/>
<evidence type="ECO:0000313" key="3">
    <source>
        <dbReference type="EMBL" id="MBI1686809.1"/>
    </source>
</evidence>
<dbReference type="InterPro" id="IPR001584">
    <property type="entry name" value="Integrase_cat-core"/>
</dbReference>
<sequence length="398" mass="45119">MARKRHKPEEIVAKLRQVDVLTAQGQSIAEAVRTIAVTETTYFRWRAEYGGLKSDQVKRLKDLELENARLRRAVSDLTLDKLILTQAARGKLLSPARRRACIDQVRAELGVSERRACAVLRQHRSTQRKPPRGRDDEAALTADIIALAKAYGRYGYRRITALLRHAGWAVNAKRVQRIWRREGLKVPQKQPKRGRLWLNDGSCVRLRAERPNHVWSYDFVEDRTHDGRKFRMLCVIDEFTREALAIRVKRRLNSTDVLETLADLMILRGPPAYVRSDNGPEFIAQALRDWIAAVGSQTAYIEPGSPWENGYCESFNSKLRDELLNGELFFSLAEAQVLIEAWQRHFNAVRPHSSLGYRPPAPETIIPRGGTVVPWASAPAVEGARSPNQTVASANAIH</sequence>
<dbReference type="InterPro" id="IPR048020">
    <property type="entry name" value="Transpos_IS3"/>
</dbReference>
<reference evidence="3 4" key="1">
    <citation type="submission" date="2020-11" db="EMBL/GenBank/DDBJ databases">
        <title>genome sequence of strain KACC 18849.</title>
        <authorList>
            <person name="Gao J."/>
            <person name="Zhang X."/>
        </authorList>
    </citation>
    <scope>NUCLEOTIDE SEQUENCE [LARGE SCALE GENOMIC DNA]</scope>
    <source>
        <strain evidence="3 4">KACC 18849</strain>
    </source>
</reference>
<dbReference type="InterPro" id="IPR025948">
    <property type="entry name" value="HTH-like_dom"/>
</dbReference>
<dbReference type="PANTHER" id="PTHR47515:SF1">
    <property type="entry name" value="BLR2054 PROTEIN"/>
    <property type="match status" value="1"/>
</dbReference>
<dbReference type="InterPro" id="IPR036397">
    <property type="entry name" value="RNaseH_sf"/>
</dbReference>
<keyword evidence="4" id="KW-1185">Reference proteome</keyword>
<dbReference type="NCBIfam" id="NF033516">
    <property type="entry name" value="transpos_IS3"/>
    <property type="match status" value="1"/>
</dbReference>
<keyword evidence="1" id="KW-0175">Coiled coil</keyword>
<gene>
    <name evidence="3" type="ORF">I4Q42_24340</name>
</gene>
<accession>A0ABS0T4K6</accession>
<evidence type="ECO:0000259" key="2">
    <source>
        <dbReference type="PROSITE" id="PS50994"/>
    </source>
</evidence>
<dbReference type="SUPFAM" id="SSF46689">
    <property type="entry name" value="Homeodomain-like"/>
    <property type="match status" value="1"/>
</dbReference>
<dbReference type="RefSeq" id="WP_198578695.1">
    <property type="nucleotide sequence ID" value="NZ_JADWOX010000027.1"/>
</dbReference>
<comment type="caution">
    <text evidence="3">The sequence shown here is derived from an EMBL/GenBank/DDBJ whole genome shotgun (WGS) entry which is preliminary data.</text>
</comment>
<name>A0ABS0T4K6_9CAUL</name>
<dbReference type="InterPro" id="IPR009057">
    <property type="entry name" value="Homeodomain-like_sf"/>
</dbReference>
<dbReference type="Proteomes" id="UP000639859">
    <property type="component" value="Unassembled WGS sequence"/>
</dbReference>
<dbReference type="SUPFAM" id="SSF53098">
    <property type="entry name" value="Ribonuclease H-like"/>
    <property type="match status" value="1"/>
</dbReference>
<protein>
    <submittedName>
        <fullName evidence="3">IS3 family transposase</fullName>
    </submittedName>
</protein>
<dbReference type="PANTHER" id="PTHR47515">
    <property type="entry name" value="LOW CALCIUM RESPONSE LOCUS PROTEIN T"/>
    <property type="match status" value="1"/>
</dbReference>
<feature type="coiled-coil region" evidence="1">
    <location>
        <begin position="53"/>
        <end position="80"/>
    </location>
</feature>
<dbReference type="InterPro" id="IPR012337">
    <property type="entry name" value="RNaseH-like_sf"/>
</dbReference>
<dbReference type="PROSITE" id="PS50994">
    <property type="entry name" value="INTEGRASE"/>
    <property type="match status" value="1"/>
</dbReference>